<evidence type="ECO:0000313" key="1">
    <source>
        <dbReference type="EMBL" id="KAJ7339058.1"/>
    </source>
</evidence>
<accession>A0AAD6ZTI5</accession>
<keyword evidence="2" id="KW-1185">Reference proteome</keyword>
<dbReference type="EMBL" id="JARIHO010000028">
    <property type="protein sequence ID" value="KAJ7339058.1"/>
    <property type="molecule type" value="Genomic_DNA"/>
</dbReference>
<comment type="caution">
    <text evidence="1">The sequence shown here is derived from an EMBL/GenBank/DDBJ whole genome shotgun (WGS) entry which is preliminary data.</text>
</comment>
<organism evidence="1 2">
    <name type="scientific">Mycena albidolilacea</name>
    <dbReference type="NCBI Taxonomy" id="1033008"/>
    <lineage>
        <taxon>Eukaryota</taxon>
        <taxon>Fungi</taxon>
        <taxon>Dikarya</taxon>
        <taxon>Basidiomycota</taxon>
        <taxon>Agaricomycotina</taxon>
        <taxon>Agaricomycetes</taxon>
        <taxon>Agaricomycetidae</taxon>
        <taxon>Agaricales</taxon>
        <taxon>Marasmiineae</taxon>
        <taxon>Mycenaceae</taxon>
        <taxon>Mycena</taxon>
    </lineage>
</organism>
<gene>
    <name evidence="1" type="ORF">DFH08DRAFT_876067</name>
</gene>
<protein>
    <submittedName>
        <fullName evidence="1">Uncharacterized protein</fullName>
    </submittedName>
</protein>
<evidence type="ECO:0000313" key="2">
    <source>
        <dbReference type="Proteomes" id="UP001218218"/>
    </source>
</evidence>
<dbReference type="AlphaFoldDB" id="A0AAD6ZTI5"/>
<name>A0AAD6ZTI5_9AGAR</name>
<proteinExistence type="predicted"/>
<sequence length="304" mass="34177">MSVTVQSSPLEPRLPQDLERRIFEIAAMDRPVSIPKLMLVAWRAKDWLEPLLYRVVFLGSSHIRNRGYCRTFGLPTFKEATLKDRPPACFQRVKHLFIGAGLDDSEAEGWLAACPNIINLFIQFSSTPLLRVLNALHGVRCLTIDVCAICGTDIPHILFLAVTHLELLELSTIHREDAVRLSQNLALIPHLTHIALNPNLDRMVSHAALAADTRLQCIAFLWSSPYALGDTSPLLNDARFVCIQQSMEHHLDYRTDWLRGAVGGDDYWALADTFIAARRAGKVERGRYNICDTDNPEEWKGEGG</sequence>
<reference evidence="1" key="1">
    <citation type="submission" date="2023-03" db="EMBL/GenBank/DDBJ databases">
        <title>Massive genome expansion in bonnet fungi (Mycena s.s.) driven by repeated elements and novel gene families across ecological guilds.</title>
        <authorList>
            <consortium name="Lawrence Berkeley National Laboratory"/>
            <person name="Harder C.B."/>
            <person name="Miyauchi S."/>
            <person name="Viragh M."/>
            <person name="Kuo A."/>
            <person name="Thoen E."/>
            <person name="Andreopoulos B."/>
            <person name="Lu D."/>
            <person name="Skrede I."/>
            <person name="Drula E."/>
            <person name="Henrissat B."/>
            <person name="Morin E."/>
            <person name="Kohler A."/>
            <person name="Barry K."/>
            <person name="LaButti K."/>
            <person name="Morin E."/>
            <person name="Salamov A."/>
            <person name="Lipzen A."/>
            <person name="Mereny Z."/>
            <person name="Hegedus B."/>
            <person name="Baldrian P."/>
            <person name="Stursova M."/>
            <person name="Weitz H."/>
            <person name="Taylor A."/>
            <person name="Grigoriev I.V."/>
            <person name="Nagy L.G."/>
            <person name="Martin F."/>
            <person name="Kauserud H."/>
        </authorList>
    </citation>
    <scope>NUCLEOTIDE SEQUENCE</scope>
    <source>
        <strain evidence="1">CBHHK002</strain>
    </source>
</reference>
<dbReference type="Proteomes" id="UP001218218">
    <property type="component" value="Unassembled WGS sequence"/>
</dbReference>